<reference evidence="2" key="1">
    <citation type="submission" date="2023-07" db="EMBL/GenBank/DDBJ databases">
        <authorList>
            <consortium name="AG Swart"/>
            <person name="Singh M."/>
            <person name="Singh A."/>
            <person name="Seah K."/>
            <person name="Emmerich C."/>
        </authorList>
    </citation>
    <scope>NUCLEOTIDE SEQUENCE</scope>
    <source>
        <strain evidence="2">DP1</strain>
    </source>
</reference>
<dbReference type="EMBL" id="CAMPGE010013944">
    <property type="protein sequence ID" value="CAI2372649.1"/>
    <property type="molecule type" value="Genomic_DNA"/>
</dbReference>
<keyword evidence="1" id="KW-0472">Membrane</keyword>
<keyword evidence="1" id="KW-0812">Transmembrane</keyword>
<keyword evidence="1" id="KW-1133">Transmembrane helix</keyword>
<evidence type="ECO:0000313" key="3">
    <source>
        <dbReference type="Proteomes" id="UP001295684"/>
    </source>
</evidence>
<comment type="caution">
    <text evidence="2">The sequence shown here is derived from an EMBL/GenBank/DDBJ whole genome shotgun (WGS) entry which is preliminary data.</text>
</comment>
<proteinExistence type="predicted"/>
<dbReference type="Proteomes" id="UP001295684">
    <property type="component" value="Unassembled WGS sequence"/>
</dbReference>
<keyword evidence="3" id="KW-1185">Reference proteome</keyword>
<accession>A0AAD2CVB1</accession>
<gene>
    <name evidence="2" type="ORF">ECRASSUSDP1_LOCUS13980</name>
</gene>
<protein>
    <submittedName>
        <fullName evidence="2">Uncharacterized protein</fullName>
    </submittedName>
</protein>
<name>A0AAD2CVB1_EUPCR</name>
<evidence type="ECO:0000313" key="2">
    <source>
        <dbReference type="EMBL" id="CAI2372649.1"/>
    </source>
</evidence>
<feature type="transmembrane region" description="Helical" evidence="1">
    <location>
        <begin position="65"/>
        <end position="85"/>
    </location>
</feature>
<dbReference type="AlphaFoldDB" id="A0AAD2CVB1"/>
<evidence type="ECO:0000256" key="1">
    <source>
        <dbReference type="SAM" id="Phobius"/>
    </source>
</evidence>
<sequence>MLGNRWKKMNNQWETLSIKYLFNDPLEGKTSFHRPDIPIPFDENDEFKIFDLEPLYRMTHFQYNAFYIVIYSVCTGLFTSNLYLMSTLGPLFGPTVKSLFYYFFGMRYSLEKFIKKKIEEEALVIGMYLNKSGKEIRIKTFEEEIYVPIQNISTIGGLMQEKIVQGLNEVNIPLTVKDDKVYMLEFIDPDINYVDVFVSILLGVEIKTD</sequence>
<organism evidence="2 3">
    <name type="scientific">Euplotes crassus</name>
    <dbReference type="NCBI Taxonomy" id="5936"/>
    <lineage>
        <taxon>Eukaryota</taxon>
        <taxon>Sar</taxon>
        <taxon>Alveolata</taxon>
        <taxon>Ciliophora</taxon>
        <taxon>Intramacronucleata</taxon>
        <taxon>Spirotrichea</taxon>
        <taxon>Hypotrichia</taxon>
        <taxon>Euplotida</taxon>
        <taxon>Euplotidae</taxon>
        <taxon>Moneuplotes</taxon>
    </lineage>
</organism>